<reference evidence="2 3" key="1">
    <citation type="journal article" date="2013" name="Nature">
        <title>The zebrafish reference genome sequence and its relationship to the human genome.</title>
        <authorList>
            <consortium name="Genome Reference Consortium Zebrafish"/>
            <person name="Howe K."/>
            <person name="Clark M.D."/>
            <person name="Torroja C.F."/>
            <person name="Torrance J."/>
            <person name="Berthelot C."/>
            <person name="Muffato M."/>
            <person name="Collins J.E."/>
            <person name="Humphray S."/>
            <person name="McLaren K."/>
            <person name="Matthews L."/>
            <person name="McLaren S."/>
            <person name="Sealy I."/>
            <person name="Caccamo M."/>
            <person name="Churcher C."/>
            <person name="Scott C."/>
            <person name="Barrett J.C."/>
            <person name="Koch R."/>
            <person name="Rauch G.J."/>
            <person name="White S."/>
            <person name="Chow W."/>
            <person name="Kilian B."/>
            <person name="Quintais L.T."/>
            <person name="Guerra-Assuncao J.A."/>
            <person name="Zhou Y."/>
            <person name="Gu Y."/>
            <person name="Yen J."/>
            <person name="Vogel J.H."/>
            <person name="Eyre T."/>
            <person name="Redmond S."/>
            <person name="Banerjee R."/>
            <person name="Chi J."/>
            <person name="Fu B."/>
            <person name="Langley E."/>
            <person name="Maguire S.F."/>
            <person name="Laird G.K."/>
            <person name="Lloyd D."/>
            <person name="Kenyon E."/>
            <person name="Donaldson S."/>
            <person name="Sehra H."/>
            <person name="Almeida-King J."/>
            <person name="Loveland J."/>
            <person name="Trevanion S."/>
            <person name="Jones M."/>
            <person name="Quail M."/>
            <person name="Willey D."/>
            <person name="Hunt A."/>
            <person name="Burton J."/>
            <person name="Sims S."/>
            <person name="McLay K."/>
            <person name="Plumb B."/>
            <person name="Davis J."/>
            <person name="Clee C."/>
            <person name="Oliver K."/>
            <person name="Clark R."/>
            <person name="Riddle C."/>
            <person name="Elliot D."/>
            <person name="Eliott D."/>
            <person name="Threadgold G."/>
            <person name="Harden G."/>
            <person name="Ware D."/>
            <person name="Begum S."/>
            <person name="Mortimore B."/>
            <person name="Mortimer B."/>
            <person name="Kerry G."/>
            <person name="Heath P."/>
            <person name="Phillimore B."/>
            <person name="Tracey A."/>
            <person name="Corby N."/>
            <person name="Dunn M."/>
            <person name="Johnson C."/>
            <person name="Wood J."/>
            <person name="Clark S."/>
            <person name="Pelan S."/>
            <person name="Griffiths G."/>
            <person name="Smith M."/>
            <person name="Glithero R."/>
            <person name="Howden P."/>
            <person name="Barker N."/>
            <person name="Lloyd C."/>
            <person name="Stevens C."/>
            <person name="Harley J."/>
            <person name="Holt K."/>
            <person name="Panagiotidis G."/>
            <person name="Lovell J."/>
            <person name="Beasley H."/>
            <person name="Henderson C."/>
            <person name="Gordon D."/>
            <person name="Auger K."/>
            <person name="Wright D."/>
            <person name="Collins J."/>
            <person name="Raisen C."/>
            <person name="Dyer L."/>
            <person name="Leung K."/>
            <person name="Robertson L."/>
            <person name="Ambridge K."/>
            <person name="Leongamornlert D."/>
            <person name="McGuire S."/>
            <person name="Gilderthorp R."/>
            <person name="Griffiths C."/>
            <person name="Manthravadi D."/>
            <person name="Nichol S."/>
            <person name="Barker G."/>
            <person name="Whitehead S."/>
            <person name="Kay M."/>
            <person name="Brown J."/>
            <person name="Murnane C."/>
            <person name="Gray E."/>
            <person name="Humphries M."/>
            <person name="Sycamore N."/>
            <person name="Barker D."/>
            <person name="Saunders D."/>
            <person name="Wallis J."/>
            <person name="Babbage A."/>
            <person name="Hammond S."/>
            <person name="Mashreghi-Mohammadi M."/>
            <person name="Barr L."/>
            <person name="Martin S."/>
            <person name="Wray P."/>
            <person name="Ellington A."/>
            <person name="Matthews N."/>
            <person name="Ellwood M."/>
            <person name="Woodmansey R."/>
            <person name="Clark G."/>
            <person name="Cooper J."/>
            <person name="Cooper J."/>
            <person name="Tromans A."/>
            <person name="Grafham D."/>
            <person name="Skuce C."/>
            <person name="Pandian R."/>
            <person name="Andrews R."/>
            <person name="Harrison E."/>
            <person name="Kimberley A."/>
            <person name="Garnett J."/>
            <person name="Fosker N."/>
            <person name="Hall R."/>
            <person name="Garner P."/>
            <person name="Kelly D."/>
            <person name="Bird C."/>
            <person name="Palmer S."/>
            <person name="Gehring I."/>
            <person name="Berger A."/>
            <person name="Dooley C.M."/>
            <person name="Ersan-Urun Z."/>
            <person name="Eser C."/>
            <person name="Geiger H."/>
            <person name="Geisler M."/>
            <person name="Karotki L."/>
            <person name="Kirn A."/>
            <person name="Konantz J."/>
            <person name="Konantz M."/>
            <person name="Oberlander M."/>
            <person name="Rudolph-Geiger S."/>
            <person name="Teucke M."/>
            <person name="Lanz C."/>
            <person name="Raddatz G."/>
            <person name="Osoegawa K."/>
            <person name="Zhu B."/>
            <person name="Rapp A."/>
            <person name="Widaa S."/>
            <person name="Langford C."/>
            <person name="Yang F."/>
            <person name="Schuster S.C."/>
            <person name="Carter N.P."/>
            <person name="Harrow J."/>
            <person name="Ning Z."/>
            <person name="Herrero J."/>
            <person name="Searle S.M."/>
            <person name="Enright A."/>
            <person name="Geisler R."/>
            <person name="Plasterk R.H."/>
            <person name="Lee C."/>
            <person name="Westerfield M."/>
            <person name="de Jong P.J."/>
            <person name="Zon L.I."/>
            <person name="Postlethwait J.H."/>
            <person name="Nusslein-Volhard C."/>
            <person name="Hubbard T.J."/>
            <person name="Roest Crollius H."/>
            <person name="Rogers J."/>
            <person name="Stemple D.L."/>
        </authorList>
    </citation>
    <scope>NUCLEOTIDE SEQUENCE [LARGE SCALE GENOMIC DNA]</scope>
    <source>
        <strain evidence="2 3">Tuebingen</strain>
    </source>
</reference>
<proteinExistence type="predicted"/>
<dbReference type="RefSeq" id="XP_005159239.1">
    <property type="nucleotide sequence ID" value="XM_005159182.5"/>
</dbReference>
<dbReference type="Bgee" id="ENSDARG00000092489">
    <property type="expression patterns" value="Expressed in testis and 12 other cell types or tissues"/>
</dbReference>
<dbReference type="RefSeq" id="XP_005159238.1">
    <property type="nucleotide sequence ID" value="XM_005159181.5"/>
</dbReference>
<dbReference type="RefSeq" id="XP_005159239.1">
    <property type="nucleotide sequence ID" value="XM_005159182.4"/>
</dbReference>
<dbReference type="PaxDb" id="7955-ENSDARP00000113174"/>
<feature type="region of interest" description="Disordered" evidence="1">
    <location>
        <begin position="1"/>
        <end position="29"/>
    </location>
</feature>
<evidence type="ECO:0000313" key="6">
    <source>
        <dbReference type="RefSeq" id="XP_005159239.1"/>
    </source>
</evidence>
<dbReference type="AlphaFoldDB" id="A0A8M2B5N6"/>
<dbReference type="RefSeq" id="NP_001121872.1">
    <property type="nucleotide sequence ID" value="NM_001128400.1"/>
</dbReference>
<dbReference type="RefSeq" id="XP_005159240.1">
    <property type="nucleotide sequence ID" value="XM_005159183.4"/>
</dbReference>
<accession>A5WW45</accession>
<dbReference type="RefSeq" id="XP_005159240.1">
    <property type="nucleotide sequence ID" value="XM_005159183.5"/>
</dbReference>
<protein>
    <submittedName>
        <fullName evidence="2">Si:ch73-103b9.2</fullName>
    </submittedName>
    <submittedName>
        <fullName evidence="5 6">Uncharacterized protein C16orf46 homolog isoform X1</fullName>
    </submittedName>
    <submittedName>
        <fullName evidence="4 6 7">Uncharacterized protein LOC100150067</fullName>
    </submittedName>
</protein>
<reference evidence="4" key="3">
    <citation type="journal article" date="2015" name="Nat. Commun.">
        <title>RFX transcription factors are essential for hearing in mice.</title>
        <authorList>
            <person name="Elkon R."/>
            <person name="Milon B."/>
            <person name="Morrison L."/>
            <person name="Shah M."/>
            <person name="Vijayakumar S."/>
            <person name="Racherla M."/>
            <person name="Leitch C.C."/>
            <person name="Silipino L."/>
            <person name="Hadi S."/>
            <person name="Weiss-Gayet M."/>
            <person name="Barras E."/>
            <person name="Schmid C.D."/>
            <person name="Ait-Lounis A."/>
            <person name="Barnes A."/>
            <person name="Song Y."/>
            <person name="Eisenman D.J."/>
            <person name="Eliyahu E."/>
            <person name="Frolenkov G.I."/>
            <person name="Strome S.E."/>
            <person name="Durand B."/>
            <person name="Zaghloul N.A."/>
            <person name="Jones S.M."/>
            <person name="Reith W."/>
            <person name="Hertzano R."/>
        </authorList>
    </citation>
    <scope>NUCLEOTIDE SEQUENCE</scope>
    <source>
        <strain evidence="4">Tuebingen</strain>
    </source>
</reference>
<evidence type="ECO:0000256" key="1">
    <source>
        <dbReference type="SAM" id="MobiDB-lite"/>
    </source>
</evidence>
<accession>A0A8M2B5N6</accession>
<feature type="compositionally biased region" description="Polar residues" evidence="1">
    <location>
        <begin position="303"/>
        <end position="314"/>
    </location>
</feature>
<evidence type="ECO:0000313" key="9">
    <source>
        <dbReference type="ZFIN" id="ZDB-GENE-070705-199"/>
    </source>
</evidence>
<dbReference type="Pfam" id="PF15032">
    <property type="entry name" value="DUF4529"/>
    <property type="match status" value="1"/>
</dbReference>
<evidence type="ECO:0000313" key="2">
    <source>
        <dbReference type="Ensembl" id="ENSDARP00000113174"/>
    </source>
</evidence>
<dbReference type="InterPro" id="IPR027836">
    <property type="entry name" value="DUF4529"/>
</dbReference>
<dbReference type="RefSeq" id="XP_073784875.1">
    <property type="nucleotide sequence ID" value="XM_073928774.1"/>
</dbReference>
<keyword evidence="3" id="KW-1185">Reference proteome</keyword>
<evidence type="ECO:0000313" key="3">
    <source>
        <dbReference type="Proteomes" id="UP000000437"/>
    </source>
</evidence>
<dbReference type="RefSeq" id="XP_068070803.1">
    <property type="nucleotide sequence ID" value="XM_068214702.1"/>
</dbReference>
<dbReference type="Ensembl" id="ENSDART00000140661.3">
    <property type="protein sequence ID" value="ENSDARP00000113174.1"/>
    <property type="gene ID" value="ENSDARG00000092489.3"/>
</dbReference>
<reference evidence="4 5" key="4">
    <citation type="submission" date="2025-04" db="UniProtKB">
        <authorList>
            <consortium name="RefSeq"/>
        </authorList>
    </citation>
    <scope>IDENTIFICATION</scope>
    <source>
        <strain evidence="4 5">Tuebingen</strain>
    </source>
</reference>
<dbReference type="ZFIN" id="ZDB-GENE-070705-199">
    <property type="gene designation" value="si:ch73-103b9.2"/>
</dbReference>
<feature type="region of interest" description="Disordered" evidence="1">
    <location>
        <begin position="301"/>
        <end position="322"/>
    </location>
</feature>
<sequence length="342" mass="38343">MDVSASCASDDADAEKQSANIDSSKRNSESSGRKYVNVLLDLSEEDYCIENNVYLLQSRTGWEDAVEGWARFPSFAAFPQSQRKGKNKQDVIVSHCLLCADLKPSELDSQTPLNPAKETHNTLSSPTSDELYSFSLSLKNMSGPLINKLLSGEELSAQKKSPTVCYYQPESCQLLKEQTVGLSIRSFSVLPPLKESRIFLKSVQPTDWHPAEEDKNMTPRDTSVEGKISAGNDIKTLMDFTPGENSYKCKGALGTKHCLSQDNTQLPSTYNINFQNKYEFHSSALPQFPAPLGRNFRQEELTRSSTRNNTSHRLFSSHKTRDLKRPEAHRLMLIGTRVHMPL</sequence>
<name>A0A8M2B5N6_DANRE</name>
<dbReference type="OrthoDB" id="9943020at2759"/>
<organism evidence="3 5">
    <name type="scientific">Danio rerio</name>
    <name type="common">Zebrafish</name>
    <name type="synonym">Brachydanio rerio</name>
    <dbReference type="NCBI Taxonomy" id="7955"/>
    <lineage>
        <taxon>Eukaryota</taxon>
        <taxon>Metazoa</taxon>
        <taxon>Chordata</taxon>
        <taxon>Craniata</taxon>
        <taxon>Vertebrata</taxon>
        <taxon>Euteleostomi</taxon>
        <taxon>Actinopterygii</taxon>
        <taxon>Neopterygii</taxon>
        <taxon>Teleostei</taxon>
        <taxon>Ostariophysi</taxon>
        <taxon>Cypriniformes</taxon>
        <taxon>Danionidae</taxon>
        <taxon>Danioninae</taxon>
        <taxon>Danio</taxon>
    </lineage>
</organism>
<gene>
    <name evidence="2 4 5 6 7 8 9" type="primary">si:ch73-103b9.2</name>
</gene>
<dbReference type="Proteomes" id="UP000000437">
    <property type="component" value="Chromosome 18"/>
</dbReference>
<dbReference type="OMA" id="SASECPM"/>
<dbReference type="EMBL" id="CT573202">
    <property type="status" value="NOT_ANNOTATED_CDS"/>
    <property type="molecule type" value="Genomic_DNA"/>
</dbReference>
<reference evidence="2" key="2">
    <citation type="submission" date="2013-08" db="UniProtKB">
        <authorList>
            <consortium name="Ensembl"/>
        </authorList>
    </citation>
    <scope>IDENTIFICATION</scope>
    <source>
        <strain evidence="2">Tuebingen</strain>
    </source>
</reference>
<dbReference type="HOGENOM" id="CLU_069831_0_0_1"/>
<evidence type="ECO:0000313" key="8">
    <source>
        <dbReference type="RefSeq" id="XP_068070803.1"/>
    </source>
</evidence>
<evidence type="ECO:0000313" key="5">
    <source>
        <dbReference type="RefSeq" id="XP_005159238.1"/>
    </source>
</evidence>
<dbReference type="AGR" id="ZFIN:ZDB-GENE-070705-199"/>
<dbReference type="GeneID" id="100150067"/>
<evidence type="ECO:0000313" key="4">
    <source>
        <dbReference type="RefSeq" id="NP_001121872.1"/>
    </source>
</evidence>
<evidence type="ECO:0000313" key="7">
    <source>
        <dbReference type="RefSeq" id="XP_005159240.1"/>
    </source>
</evidence>
<dbReference type="KEGG" id="dre:100150067"/>